<dbReference type="InterPro" id="IPR023168">
    <property type="entry name" value="GatB_Yqey_C_2"/>
</dbReference>
<reference evidence="2" key="1">
    <citation type="journal article" date="2019" name="Int. J. Syst. Evol. Microbiol.">
        <title>The Global Catalogue of Microorganisms (GCM) 10K type strain sequencing project: providing services to taxonomists for standard genome sequencing and annotation.</title>
        <authorList>
            <consortium name="The Broad Institute Genomics Platform"/>
            <consortium name="The Broad Institute Genome Sequencing Center for Infectious Disease"/>
            <person name="Wu L."/>
            <person name="Ma J."/>
        </authorList>
    </citation>
    <scope>NUCLEOTIDE SEQUENCE [LARGE SCALE GENOMIC DNA]</scope>
    <source>
        <strain evidence="2">CGMCC 1.10698</strain>
    </source>
</reference>
<dbReference type="EMBL" id="JBHSCQ010000002">
    <property type="protein sequence ID" value="MFC4264096.1"/>
    <property type="molecule type" value="Genomic_DNA"/>
</dbReference>
<protein>
    <submittedName>
        <fullName evidence="1">GatB/YqeY domain-containing protein</fullName>
    </submittedName>
</protein>
<dbReference type="Pfam" id="PF09424">
    <property type="entry name" value="YqeY"/>
    <property type="match status" value="1"/>
</dbReference>
<dbReference type="Proteomes" id="UP001595773">
    <property type="component" value="Unassembled WGS sequence"/>
</dbReference>
<dbReference type="InterPro" id="IPR003789">
    <property type="entry name" value="Asn/Gln_tRNA_amidoTrase-B-like"/>
</dbReference>
<name>A0ABV8QV01_9MICC</name>
<gene>
    <name evidence="1" type="ORF">ACFOW9_00595</name>
</gene>
<evidence type="ECO:0000313" key="1">
    <source>
        <dbReference type="EMBL" id="MFC4264096.1"/>
    </source>
</evidence>
<organism evidence="1 2">
    <name type="scientific">Arthrobacter cryoconiti</name>
    <dbReference type="NCBI Taxonomy" id="748907"/>
    <lineage>
        <taxon>Bacteria</taxon>
        <taxon>Bacillati</taxon>
        <taxon>Actinomycetota</taxon>
        <taxon>Actinomycetes</taxon>
        <taxon>Micrococcales</taxon>
        <taxon>Micrococcaceae</taxon>
        <taxon>Arthrobacter</taxon>
    </lineage>
</organism>
<dbReference type="Gene3D" id="1.10.10.410">
    <property type="match status" value="1"/>
</dbReference>
<keyword evidence="2" id="KW-1185">Reference proteome</keyword>
<dbReference type="SUPFAM" id="SSF89095">
    <property type="entry name" value="GatB/YqeY motif"/>
    <property type="match status" value="1"/>
</dbReference>
<dbReference type="Gene3D" id="1.10.1510.10">
    <property type="entry name" value="Uncharacterised protein YqeY/AIM41 PF09424, N-terminal domain"/>
    <property type="match status" value="1"/>
</dbReference>
<dbReference type="PANTHER" id="PTHR28055:SF1">
    <property type="entry name" value="ALTERED INHERITANCE OF MITOCHONDRIA PROTEIN 41, MITOCHONDRIAL"/>
    <property type="match status" value="1"/>
</dbReference>
<accession>A0ABV8QV01</accession>
<evidence type="ECO:0000313" key="2">
    <source>
        <dbReference type="Proteomes" id="UP001595773"/>
    </source>
</evidence>
<dbReference type="InterPro" id="IPR019004">
    <property type="entry name" value="YqeY/Aim41"/>
</dbReference>
<dbReference type="RefSeq" id="WP_230068581.1">
    <property type="nucleotide sequence ID" value="NZ_BAABLL010000013.1"/>
</dbReference>
<comment type="caution">
    <text evidence="1">The sequence shown here is derived from an EMBL/GenBank/DDBJ whole genome shotgun (WGS) entry which is preliminary data.</text>
</comment>
<sequence>MSSLKQQLKNDVVAHMKAGNKVALATIRNVLGEVETKEKSGKTPVEFDDAALITLLQKEALKRHESATIYADAGEAGRAAAEIAEAQVIEGYLPQPLTEAQARAIVQEVIAEQVLAGDPLTMRQMGQVMKPVQAKIAGRFDGKAISEMVRAQLA</sequence>
<dbReference type="PANTHER" id="PTHR28055">
    <property type="entry name" value="ALTERED INHERITANCE OF MITOCHONDRIA PROTEIN 41, MITOCHONDRIAL"/>
    <property type="match status" value="1"/>
</dbReference>
<proteinExistence type="predicted"/>
<dbReference type="InterPro" id="IPR042184">
    <property type="entry name" value="YqeY/Aim41_N"/>
</dbReference>